<dbReference type="InterPro" id="IPR004088">
    <property type="entry name" value="KH_dom_type_1"/>
</dbReference>
<evidence type="ECO:0000256" key="4">
    <source>
        <dbReference type="ARBA" id="ARBA00022824"/>
    </source>
</evidence>
<dbReference type="CDD" id="cd22526">
    <property type="entry name" value="KH-I_Rrp40"/>
    <property type="match status" value="1"/>
</dbReference>
<dbReference type="EMBL" id="ALBS01000073">
    <property type="protein sequence ID" value="EJT51147.1"/>
    <property type="molecule type" value="Genomic_DNA"/>
</dbReference>
<dbReference type="AlphaFoldDB" id="J6F735"/>
<dbReference type="Pfam" id="PF15985">
    <property type="entry name" value="KH_6"/>
    <property type="match status" value="1"/>
</dbReference>
<dbReference type="InterPro" id="IPR049469">
    <property type="entry name" value="RRP40_KH-I"/>
</dbReference>
<feature type="compositionally biased region" description="Polar residues" evidence="10">
    <location>
        <begin position="822"/>
        <end position="855"/>
    </location>
</feature>
<keyword evidence="9" id="KW-0472">Membrane</keyword>
<organism evidence="12 13">
    <name type="scientific">Trichosporon asahii var. asahii (strain ATCC 90039 / CBS 2479 / JCM 2466 / KCTC 7840 / NBRC 103889/ NCYC 2677 / UAMH 7654)</name>
    <name type="common">Yeast</name>
    <dbReference type="NCBI Taxonomy" id="1186058"/>
    <lineage>
        <taxon>Eukaryota</taxon>
        <taxon>Fungi</taxon>
        <taxon>Dikarya</taxon>
        <taxon>Basidiomycota</taxon>
        <taxon>Agaricomycotina</taxon>
        <taxon>Tremellomycetes</taxon>
        <taxon>Trichosporonales</taxon>
        <taxon>Trichosporonaceae</taxon>
        <taxon>Trichosporon</taxon>
    </lineage>
</organism>
<keyword evidence="7" id="KW-0445">Lipid transport</keyword>
<accession>J6F735</accession>
<dbReference type="Gene3D" id="2.40.50.140">
    <property type="entry name" value="Nucleic acid-binding proteins"/>
    <property type="match status" value="1"/>
</dbReference>
<dbReference type="InterPro" id="IPR031468">
    <property type="entry name" value="SMP_LBD"/>
</dbReference>
<dbReference type="OrthoDB" id="340500at2759"/>
<feature type="compositionally biased region" description="Basic and acidic residues" evidence="10">
    <location>
        <begin position="791"/>
        <end position="800"/>
    </location>
</feature>
<evidence type="ECO:0000256" key="1">
    <source>
        <dbReference type="ARBA" id="ARBA00004586"/>
    </source>
</evidence>
<dbReference type="RefSeq" id="XP_014182098.1">
    <property type="nucleotide sequence ID" value="XM_014326623.1"/>
</dbReference>
<dbReference type="PANTHER" id="PTHR13466:SF19">
    <property type="entry name" value="NUCLEUS-VACUOLE JUNCTION PROTEIN 2"/>
    <property type="match status" value="1"/>
</dbReference>
<keyword evidence="8" id="KW-0446">Lipid-binding</keyword>
<dbReference type="InterPro" id="IPR012340">
    <property type="entry name" value="NA-bd_OB-fold"/>
</dbReference>
<dbReference type="Gene3D" id="3.30.1370.10">
    <property type="entry name" value="K Homology domain, type 1"/>
    <property type="match status" value="1"/>
</dbReference>
<feature type="compositionally biased region" description="Polar residues" evidence="10">
    <location>
        <begin position="770"/>
        <end position="790"/>
    </location>
</feature>
<name>J6F735_TRIAS</name>
<gene>
    <name evidence="12" type="ORF">A1Q1_07611</name>
</gene>
<dbReference type="PANTHER" id="PTHR13466">
    <property type="entry name" value="TEX2 PROTEIN-RELATED"/>
    <property type="match status" value="1"/>
</dbReference>
<evidence type="ECO:0000256" key="7">
    <source>
        <dbReference type="ARBA" id="ARBA00023055"/>
    </source>
</evidence>
<dbReference type="CDD" id="cd21675">
    <property type="entry name" value="SMP_TEX2"/>
    <property type="match status" value="1"/>
</dbReference>
<evidence type="ECO:0000256" key="5">
    <source>
        <dbReference type="ARBA" id="ARBA00022884"/>
    </source>
</evidence>
<feature type="compositionally biased region" description="Polar residues" evidence="10">
    <location>
        <begin position="948"/>
        <end position="957"/>
    </location>
</feature>
<evidence type="ECO:0000259" key="11">
    <source>
        <dbReference type="PROSITE" id="PS51847"/>
    </source>
</evidence>
<evidence type="ECO:0000256" key="8">
    <source>
        <dbReference type="ARBA" id="ARBA00023121"/>
    </source>
</evidence>
<proteinExistence type="predicted"/>
<feature type="region of interest" description="Disordered" evidence="10">
    <location>
        <begin position="693"/>
        <end position="855"/>
    </location>
</feature>
<dbReference type="SUPFAM" id="SSF50729">
    <property type="entry name" value="PH domain-like"/>
    <property type="match status" value="1"/>
</dbReference>
<dbReference type="Pfam" id="PF18311">
    <property type="entry name" value="Rrp40_N"/>
    <property type="match status" value="1"/>
</dbReference>
<evidence type="ECO:0000256" key="3">
    <source>
        <dbReference type="ARBA" id="ARBA00022692"/>
    </source>
</evidence>
<dbReference type="SUPFAM" id="SSF54791">
    <property type="entry name" value="Eukaryotic type KH-domain (KH-domain type I)"/>
    <property type="match status" value="1"/>
</dbReference>
<dbReference type="GO" id="GO:0015914">
    <property type="term" value="P:phospholipid transport"/>
    <property type="evidence" value="ECO:0007669"/>
    <property type="project" value="TreeGrafter"/>
</dbReference>
<dbReference type="VEuPathDB" id="FungiDB:A1Q1_07611"/>
<feature type="region of interest" description="Disordered" evidence="10">
    <location>
        <begin position="890"/>
        <end position="1111"/>
    </location>
</feature>
<keyword evidence="6" id="KW-1133">Transmembrane helix</keyword>
<dbReference type="GO" id="GO:0005789">
    <property type="term" value="C:endoplasmic reticulum membrane"/>
    <property type="evidence" value="ECO:0007669"/>
    <property type="project" value="UniProtKB-SubCell"/>
</dbReference>
<protein>
    <submittedName>
        <fullName evidence="12">Endoplasmic reticulum protein</fullName>
    </submittedName>
</protein>
<dbReference type="InterPro" id="IPR036612">
    <property type="entry name" value="KH_dom_type_1_sf"/>
</dbReference>
<dbReference type="SUPFAM" id="SSF50249">
    <property type="entry name" value="Nucleic acid-binding proteins"/>
    <property type="match status" value="1"/>
</dbReference>
<feature type="domain" description="SMP-LTD" evidence="11">
    <location>
        <begin position="498"/>
        <end position="677"/>
    </location>
</feature>
<feature type="compositionally biased region" description="Acidic residues" evidence="10">
    <location>
        <begin position="702"/>
        <end position="718"/>
    </location>
</feature>
<dbReference type="HOGENOM" id="CLU_009423_0_0_1"/>
<dbReference type="GeneID" id="25991123"/>
<reference evidence="12 13" key="1">
    <citation type="journal article" date="2012" name="Eukaryot. Cell">
        <title>Draft genome sequence of CBS 2479, the standard type strain of Trichosporon asahii.</title>
        <authorList>
            <person name="Yang R.Y."/>
            <person name="Li H.T."/>
            <person name="Zhu H."/>
            <person name="Zhou G.P."/>
            <person name="Wang M."/>
            <person name="Wang L."/>
        </authorList>
    </citation>
    <scope>NUCLEOTIDE SEQUENCE [LARGE SCALE GENOMIC DNA]</scope>
    <source>
        <strain evidence="13">ATCC 90039 / CBS 2479 / JCM 2466 / KCTC 7840 / NCYC 2677 / UAMH 7654</strain>
    </source>
</reference>
<comment type="caution">
    <text evidence="12">The sequence shown here is derived from an EMBL/GenBank/DDBJ whole genome shotgun (WGS) entry which is preliminary data.</text>
</comment>
<keyword evidence="4" id="KW-0256">Endoplasmic reticulum</keyword>
<dbReference type="GO" id="GO:0008289">
    <property type="term" value="F:lipid binding"/>
    <property type="evidence" value="ECO:0007669"/>
    <property type="project" value="UniProtKB-KW"/>
</dbReference>
<dbReference type="GO" id="GO:0003723">
    <property type="term" value="F:RNA binding"/>
    <property type="evidence" value="ECO:0007669"/>
    <property type="project" value="UniProtKB-KW"/>
</dbReference>
<evidence type="ECO:0000256" key="9">
    <source>
        <dbReference type="ARBA" id="ARBA00023136"/>
    </source>
</evidence>
<dbReference type="GO" id="GO:0032865">
    <property type="term" value="C:ERMES complex"/>
    <property type="evidence" value="ECO:0007669"/>
    <property type="project" value="TreeGrafter"/>
</dbReference>
<evidence type="ECO:0000313" key="13">
    <source>
        <dbReference type="Proteomes" id="UP000002748"/>
    </source>
</evidence>
<comment type="subcellular location">
    <subcellularLocation>
        <location evidence="1">Endoplasmic reticulum membrane</location>
    </subcellularLocation>
</comment>
<feature type="compositionally biased region" description="Polar residues" evidence="10">
    <location>
        <begin position="753"/>
        <end position="762"/>
    </location>
</feature>
<evidence type="ECO:0000256" key="10">
    <source>
        <dbReference type="SAM" id="MobiDB-lite"/>
    </source>
</evidence>
<keyword evidence="2" id="KW-0813">Transport</keyword>
<sequence length="1111" mass="120284">MTVVFPGTEIRLPETSSAITFGPGITASTSRAADVAGPSEPVYTATRAGVLSSTKGKDKSESVWISGKSKRYIPAQRDLVLGTIIARHAEGYRVDLGSAHMASLDALAFEGATKRSKPNLKPEIECVDPATGKAEGFGELKGGLMVECSLQLCRHPKHPLLPALAAHIPFETAIGLNGRVWFKTEQVGQTIALRRVIEAVDAGEIEMDKSSIDKAVKQFMATHWAFVPHLAHTVLGGLEHGRTEGPMRIGAVYVKYLPARWVQRYLLTYTSKPIGDPSPTKKLEVQAEEDDLAKQNAALKSSDGDMVGKLIIRRTFDKSKDALTFMGQPVNSLTATVDPPKADQQTMAGRAAQAYRQLASAPTTTSTDHYHCVLKGEVLYIYDNDTDDKECLAAIPMNKYNVEIEDKKGKFDGMEGKFFTKRHSIVLRYADTKRKGLPVLAKGMSSESNTQTKEAEKAPMEDWYFSLLNVAANKARHDRVFSLSHMKWLCERVQSQPDPSGLQWLNAMLGRIFLGVNHTAKVEQKLSLINPPIVGPLRATEVNIGNIPPILSNAMLKEMKPNGEIIFEARIDYQLPADLDSSCGRATIEATKLGFNAIVAARMRGLSGNIRIVIKGPPSDRIWWCFTEQPKMDLDIEPVVGPRAIKWGTLLSFIQKKMREGMAEAIVAPNMDDVPFFHTDGLDVRGGIFNVASRASAKAKEEEEDEKPSDEETEEDTDTPSTLRQRNGKAPVRQNTAMPTAGDDWAERHAMQRSETTPNLTARKSKPKPTRSSLGKSVTPSLQSSTSTEASHFEIDKADKPPPSVHSTTDRSDTLSTSTASVHSTDPPSPVSLATSGSTRDRSVSNVSIESDPSKLTSAAILNAVRARDTATIEAQVSVAKQSVKKWGVNLMKKRNKKHGHEDGDEMSSLHSTPSVAEIHAPAPRHDGRSLQERLNAAAANARDHQRTPSAASTLSKSFEKDSSPHHSSTPPSTIVADAPTPSPETSTPAEVGSIASPVPSVKSQPALEVPSRKDTPSSDTKSVASSASAKTQPALDVPDSEATHSITPPSPGPHRIQRHDSDPLNASSHHDAASDSERVSKPSAPKKPSSGEHDLAHMFKSAGDSIGETE</sequence>
<feature type="compositionally biased region" description="Basic and acidic residues" evidence="10">
    <location>
        <begin position="1059"/>
        <end position="1081"/>
    </location>
</feature>
<evidence type="ECO:0000256" key="2">
    <source>
        <dbReference type="ARBA" id="ARBA00022448"/>
    </source>
</evidence>
<evidence type="ECO:0000313" key="12">
    <source>
        <dbReference type="EMBL" id="EJT51147.1"/>
    </source>
</evidence>
<dbReference type="Proteomes" id="UP000002748">
    <property type="component" value="Unassembled WGS sequence"/>
</dbReference>
<dbReference type="InterPro" id="IPR041054">
    <property type="entry name" value="Rrp40_N_euk"/>
</dbReference>
<dbReference type="Pfam" id="PF21262">
    <property type="entry name" value="RRP40_S1"/>
    <property type="match status" value="1"/>
</dbReference>
<keyword evidence="5" id="KW-0694">RNA-binding</keyword>
<keyword evidence="3" id="KW-0812">Transmembrane</keyword>
<dbReference type="KEGG" id="tasa:A1Q1_07611"/>
<feature type="compositionally biased region" description="Low complexity" evidence="10">
    <location>
        <begin position="1018"/>
        <end position="1032"/>
    </location>
</feature>
<dbReference type="PROSITE" id="PS51847">
    <property type="entry name" value="SMP"/>
    <property type="match status" value="1"/>
</dbReference>
<evidence type="ECO:0000256" key="6">
    <source>
        <dbReference type="ARBA" id="ARBA00022989"/>
    </source>
</evidence>
<dbReference type="GO" id="GO:1990456">
    <property type="term" value="P:mitochondrion-endoplasmic reticulum membrane tethering"/>
    <property type="evidence" value="ECO:0007669"/>
    <property type="project" value="TreeGrafter"/>
</dbReference>